<evidence type="ECO:0000256" key="4">
    <source>
        <dbReference type="ARBA" id="ARBA00023163"/>
    </source>
</evidence>
<dbReference type="EMBL" id="BBMT01000012">
    <property type="protein sequence ID" value="GAL36737.1"/>
    <property type="molecule type" value="Genomic_DNA"/>
</dbReference>
<keyword evidence="7" id="KW-1185">Reference proteome</keyword>
<evidence type="ECO:0000256" key="2">
    <source>
        <dbReference type="ARBA" id="ARBA00023015"/>
    </source>
</evidence>
<dbReference type="InterPro" id="IPR000847">
    <property type="entry name" value="LysR_HTH_N"/>
</dbReference>
<keyword evidence="4" id="KW-0804">Transcription</keyword>
<evidence type="ECO:0000256" key="1">
    <source>
        <dbReference type="ARBA" id="ARBA00009437"/>
    </source>
</evidence>
<dbReference type="SUPFAM" id="SSF53850">
    <property type="entry name" value="Periplasmic binding protein-like II"/>
    <property type="match status" value="1"/>
</dbReference>
<dbReference type="Gene3D" id="1.10.10.10">
    <property type="entry name" value="Winged helix-like DNA-binding domain superfamily/Winged helix DNA-binding domain"/>
    <property type="match status" value="1"/>
</dbReference>
<reference evidence="6 7" key="2">
    <citation type="submission" date="2014-09" db="EMBL/GenBank/DDBJ databases">
        <authorList>
            <consortium name="NBRP consortium"/>
            <person name="Sawabe T."/>
            <person name="Meirelles P."/>
            <person name="Nakanishi M."/>
            <person name="Sayaka M."/>
            <person name="Hattori M."/>
            <person name="Ohkuma M."/>
        </authorList>
    </citation>
    <scope>NUCLEOTIDE SEQUENCE [LARGE SCALE GENOMIC DNA]</scope>
    <source>
        <strain evidence="6 7">JCM 19240</strain>
    </source>
</reference>
<dbReference type="PANTHER" id="PTHR30118">
    <property type="entry name" value="HTH-TYPE TRANSCRIPTIONAL REGULATOR LEUO-RELATED"/>
    <property type="match status" value="1"/>
</dbReference>
<dbReference type="GO" id="GO:0003677">
    <property type="term" value="F:DNA binding"/>
    <property type="evidence" value="ECO:0007669"/>
    <property type="project" value="UniProtKB-KW"/>
</dbReference>
<dbReference type="Proteomes" id="UP000029224">
    <property type="component" value="Unassembled WGS sequence"/>
</dbReference>
<dbReference type="Pfam" id="PF00126">
    <property type="entry name" value="HTH_1"/>
    <property type="match status" value="1"/>
</dbReference>
<accession>A0A090U118</accession>
<evidence type="ECO:0000259" key="5">
    <source>
        <dbReference type="PROSITE" id="PS50931"/>
    </source>
</evidence>
<comment type="similarity">
    <text evidence="1">Belongs to the LysR transcriptional regulatory family.</text>
</comment>
<dbReference type="InterPro" id="IPR005119">
    <property type="entry name" value="LysR_subst-bd"/>
</dbReference>
<dbReference type="Pfam" id="PF03466">
    <property type="entry name" value="LysR_substrate"/>
    <property type="match status" value="1"/>
</dbReference>
<dbReference type="Gene3D" id="3.40.190.10">
    <property type="entry name" value="Periplasmic binding protein-like II"/>
    <property type="match status" value="2"/>
</dbReference>
<sequence length="305" mass="34469">MKRSIPNLDLNLLKAFVITYRERNLKRAAQAMALTAPAVSIKLSKLTDEIGGQLFIKVPTGFEPTTLADELYDAVDPVLNRLYDNLSNLQDFDPSQLSDHIVMDIGQHFITWFAPKLFRNLQQEAPDTSLTTNAFSANTIERLKRDEIDIGIQYARIETPKEIMEIPLKSNPMTIIVGKHHPYKAETATISDLACYELAMIELNLSGITESGHFVHEAAQYGVELVPKFTSPSVGAIADVLANSTMFCPASQHVLDLYPDTLRSIQLLDMQDRINHPVSAYMHRRNRHSVKHKWLLEIIETEFPK</sequence>
<dbReference type="SUPFAM" id="SSF46785">
    <property type="entry name" value="Winged helix' DNA-binding domain"/>
    <property type="match status" value="1"/>
</dbReference>
<keyword evidence="3" id="KW-0238">DNA-binding</keyword>
<evidence type="ECO:0000313" key="7">
    <source>
        <dbReference type="Proteomes" id="UP000029224"/>
    </source>
</evidence>
<dbReference type="PROSITE" id="PS50931">
    <property type="entry name" value="HTH_LYSR"/>
    <property type="match status" value="1"/>
</dbReference>
<dbReference type="PANTHER" id="PTHR30118:SF15">
    <property type="entry name" value="TRANSCRIPTIONAL REGULATORY PROTEIN"/>
    <property type="match status" value="1"/>
</dbReference>
<comment type="caution">
    <text evidence="6">The sequence shown here is derived from an EMBL/GenBank/DDBJ whole genome shotgun (WGS) entry which is preliminary data.</text>
</comment>
<dbReference type="InterPro" id="IPR050389">
    <property type="entry name" value="LysR-type_TF"/>
</dbReference>
<name>A0A090U118_9VIBR</name>
<keyword evidence="2" id="KW-0805">Transcription regulation</keyword>
<protein>
    <submittedName>
        <fullName evidence="6">Transcriptional regulator LysR family</fullName>
    </submittedName>
</protein>
<dbReference type="OrthoDB" id="8437302at2"/>
<dbReference type="GO" id="GO:0003700">
    <property type="term" value="F:DNA-binding transcription factor activity"/>
    <property type="evidence" value="ECO:0007669"/>
    <property type="project" value="InterPro"/>
</dbReference>
<dbReference type="AlphaFoldDB" id="A0A090U118"/>
<organism evidence="6 7">
    <name type="scientific">Vibrio maritimus</name>
    <dbReference type="NCBI Taxonomy" id="990268"/>
    <lineage>
        <taxon>Bacteria</taxon>
        <taxon>Pseudomonadati</taxon>
        <taxon>Pseudomonadota</taxon>
        <taxon>Gammaproteobacteria</taxon>
        <taxon>Vibrionales</taxon>
        <taxon>Vibrionaceae</taxon>
        <taxon>Vibrio</taxon>
    </lineage>
</organism>
<evidence type="ECO:0000256" key="3">
    <source>
        <dbReference type="ARBA" id="ARBA00023125"/>
    </source>
</evidence>
<proteinExistence type="inferred from homology"/>
<reference evidence="6 7" key="1">
    <citation type="submission" date="2014-09" db="EMBL/GenBank/DDBJ databases">
        <title>Vibrio maritimus JCM 19240. (C210) whole genome shotgun sequence.</title>
        <authorList>
            <person name="Sawabe T."/>
            <person name="Meirelles P."/>
            <person name="Nakanishi M."/>
            <person name="Sayaka M."/>
            <person name="Hattori M."/>
            <person name="Ohkuma M."/>
        </authorList>
    </citation>
    <scope>NUCLEOTIDE SEQUENCE [LARGE SCALE GENOMIC DNA]</scope>
    <source>
        <strain evidence="6 7">JCM 19240</strain>
    </source>
</reference>
<dbReference type="InterPro" id="IPR036388">
    <property type="entry name" value="WH-like_DNA-bd_sf"/>
</dbReference>
<feature type="domain" description="HTH lysR-type" evidence="5">
    <location>
        <begin position="8"/>
        <end position="65"/>
    </location>
</feature>
<dbReference type="InterPro" id="IPR036390">
    <property type="entry name" value="WH_DNA-bd_sf"/>
</dbReference>
<evidence type="ECO:0000313" key="6">
    <source>
        <dbReference type="EMBL" id="GAL36737.1"/>
    </source>
</evidence>
<gene>
    <name evidence="6" type="ORF">JCM19240_2806</name>
</gene>